<feature type="compositionally biased region" description="Low complexity" evidence="1">
    <location>
        <begin position="251"/>
        <end position="265"/>
    </location>
</feature>
<feature type="region of interest" description="Disordered" evidence="1">
    <location>
        <begin position="247"/>
        <end position="294"/>
    </location>
</feature>
<dbReference type="EMBL" id="CP159872">
    <property type="protein sequence ID" value="XCM80163.1"/>
    <property type="molecule type" value="Genomic_DNA"/>
</dbReference>
<proteinExistence type="predicted"/>
<dbReference type="KEGG" id="kcm:ABWK59_15140"/>
<dbReference type="RefSeq" id="WP_354641103.1">
    <property type="nucleotide sequence ID" value="NZ_CP159872.1"/>
</dbReference>
<gene>
    <name evidence="2" type="ORF">ABWK59_15140</name>
</gene>
<dbReference type="AlphaFoldDB" id="A0AAU8JWK1"/>
<organism evidence="2">
    <name type="scientific">Kitasatospora camelliae</name>
    <dbReference type="NCBI Taxonomy" id="3156397"/>
    <lineage>
        <taxon>Bacteria</taxon>
        <taxon>Bacillati</taxon>
        <taxon>Actinomycetota</taxon>
        <taxon>Actinomycetes</taxon>
        <taxon>Kitasatosporales</taxon>
        <taxon>Streptomycetaceae</taxon>
        <taxon>Kitasatospora</taxon>
    </lineage>
</organism>
<protein>
    <submittedName>
        <fullName evidence="2">Uncharacterized protein</fullName>
    </submittedName>
</protein>
<accession>A0AAU8JWK1</accession>
<evidence type="ECO:0000313" key="2">
    <source>
        <dbReference type="EMBL" id="XCM80163.1"/>
    </source>
</evidence>
<feature type="compositionally biased region" description="Low complexity" evidence="1">
    <location>
        <begin position="272"/>
        <end position="281"/>
    </location>
</feature>
<sequence length="294" mass="31207">MGVLDTAQGLGRRAGAALGNAGRTVRAKAGEGDWVRRALASVPAPESPAEESWELSLAAMIGTLPKVPGPAVRLLHQLDGLGQVVFGPERIGFDDEDVEWSRVTELRLHSTAELLPDVVVDKEVDRIREFLPPVPGRKWLVGKIAEGLLTLVLTAAEAAVREERMLPCEVVYRSRLGRPKQLGGGLFAAAALAARPDAAKSLIATAEALGIPVVTVEPTGTRADRAQRLRATSARIQDRLRSLRSTSADIAESVEPAEAPAELPATPHPEIPAQTQPQAPTSPRLSLDKAADQG</sequence>
<name>A0AAU8JWK1_9ACTN</name>
<reference evidence="2" key="1">
    <citation type="submission" date="2024-06" db="EMBL/GenBank/DDBJ databases">
        <title>The genome sequences of Kitasatospora sp. strain HUAS MG31.</title>
        <authorList>
            <person name="Mo P."/>
        </authorList>
    </citation>
    <scope>NUCLEOTIDE SEQUENCE</scope>
    <source>
        <strain evidence="2">HUAS MG31</strain>
    </source>
</reference>
<evidence type="ECO:0000256" key="1">
    <source>
        <dbReference type="SAM" id="MobiDB-lite"/>
    </source>
</evidence>